<evidence type="ECO:0000313" key="2">
    <source>
        <dbReference type="Proteomes" id="UP000034751"/>
    </source>
</evidence>
<dbReference type="Proteomes" id="UP000034751">
    <property type="component" value="Unassembled WGS sequence"/>
</dbReference>
<comment type="caution">
    <text evidence="1">The sequence shown here is derived from an EMBL/GenBank/DDBJ whole genome shotgun (WGS) entry which is preliminary data.</text>
</comment>
<evidence type="ECO:0000313" key="1">
    <source>
        <dbReference type="EMBL" id="KKT20090.1"/>
    </source>
</evidence>
<name>A0A0G1FCV7_9BACT</name>
<protein>
    <recommendedName>
        <fullName evidence="3">Methyltransferase domain-containing protein</fullName>
    </recommendedName>
</protein>
<dbReference type="SUPFAM" id="SSF53335">
    <property type="entry name" value="S-adenosyl-L-methionine-dependent methyltransferases"/>
    <property type="match status" value="1"/>
</dbReference>
<reference evidence="1 2" key="1">
    <citation type="journal article" date="2015" name="Nature">
        <title>rRNA introns, odd ribosomes, and small enigmatic genomes across a large radiation of phyla.</title>
        <authorList>
            <person name="Brown C.T."/>
            <person name="Hug L.A."/>
            <person name="Thomas B.C."/>
            <person name="Sharon I."/>
            <person name="Castelle C.J."/>
            <person name="Singh A."/>
            <person name="Wilkins M.J."/>
            <person name="Williams K.H."/>
            <person name="Banfield J.F."/>
        </authorList>
    </citation>
    <scope>NUCLEOTIDE SEQUENCE [LARGE SCALE GENOMIC DNA]</scope>
</reference>
<dbReference type="EMBL" id="LCGS01000001">
    <property type="protein sequence ID" value="KKT20090.1"/>
    <property type="molecule type" value="Genomic_DNA"/>
</dbReference>
<dbReference type="CDD" id="cd02440">
    <property type="entry name" value="AdoMet_MTases"/>
    <property type="match status" value="1"/>
</dbReference>
<gene>
    <name evidence="1" type="ORF">UW02_C0001G0003</name>
</gene>
<accession>A0A0G1FCV7</accession>
<sequence length="262" mass="29569">MTNKNEIIGSGPDYYKNMSLDSYRGKVNSPAENREYAERYHIPMVTRAKEKFGSPIHVLSIACGPADELNFIKNDPDTKIIATDFSSYILTHAKKALGEGAGVFTSDANSPALKENIAEAGILVNAMIYAPDKMLEAMYNALKPGAQCTLNFRTFSLVEQERGVFGYFLEHGGKVLDRELPVQTRGESRVFNVKVLDYSETTKAGSKMPDLERRQLKQQIFFMSLDDMRELAKLMGFKEIEYSRFVLPGLHKIYYVLILEKP</sequence>
<dbReference type="InterPro" id="IPR029063">
    <property type="entry name" value="SAM-dependent_MTases_sf"/>
</dbReference>
<evidence type="ECO:0008006" key="3">
    <source>
        <dbReference type="Google" id="ProtNLM"/>
    </source>
</evidence>
<dbReference type="AlphaFoldDB" id="A0A0G1FCV7"/>
<dbReference type="Gene3D" id="3.40.50.150">
    <property type="entry name" value="Vaccinia Virus protein VP39"/>
    <property type="match status" value="1"/>
</dbReference>
<proteinExistence type="predicted"/>
<organism evidence="1 2">
    <name type="scientific">Candidatus Nomurabacteria bacterium GW2011_GWB1_43_7</name>
    <dbReference type="NCBI Taxonomy" id="1618747"/>
    <lineage>
        <taxon>Bacteria</taxon>
        <taxon>Candidatus Nomuraibacteriota</taxon>
    </lineage>
</organism>